<organism evidence="1 2">
    <name type="scientific">Cryptomeria japonica</name>
    <name type="common">Japanese cedar</name>
    <name type="synonym">Cupressus japonica</name>
    <dbReference type="NCBI Taxonomy" id="3369"/>
    <lineage>
        <taxon>Eukaryota</taxon>
        <taxon>Viridiplantae</taxon>
        <taxon>Streptophyta</taxon>
        <taxon>Embryophyta</taxon>
        <taxon>Tracheophyta</taxon>
        <taxon>Spermatophyta</taxon>
        <taxon>Pinopsida</taxon>
        <taxon>Pinidae</taxon>
        <taxon>Conifers II</taxon>
        <taxon>Cupressales</taxon>
        <taxon>Cupressaceae</taxon>
        <taxon>Cryptomeria</taxon>
    </lineage>
</organism>
<gene>
    <name evidence="1" type="ORF">SUGI_1225540</name>
</gene>
<sequence length="82" mass="9249">MDITSKPHTRLMMGNYLHRDVVAGLSIGFMVLKDPLEVPLLPRLSIRVGSSERRLVMWGNPVLIGPQHCTTWLEEAPDGKNR</sequence>
<proteinExistence type="predicted"/>
<comment type="caution">
    <text evidence="1">The sequence shown here is derived from an EMBL/GenBank/DDBJ whole genome shotgun (WGS) entry which is preliminary data.</text>
</comment>
<evidence type="ECO:0000313" key="2">
    <source>
        <dbReference type="Proteomes" id="UP001234787"/>
    </source>
</evidence>
<evidence type="ECO:0000313" key="1">
    <source>
        <dbReference type="EMBL" id="GLJ56478.1"/>
    </source>
</evidence>
<keyword evidence="2" id="KW-1185">Reference proteome</keyword>
<dbReference type="Proteomes" id="UP001234787">
    <property type="component" value="Unassembled WGS sequence"/>
</dbReference>
<reference evidence="1" key="1">
    <citation type="submission" date="2022-12" db="EMBL/GenBank/DDBJ databases">
        <title>Chromosome-Level Genome Assembly of Japanese Cedar (Cryptomeriajaponica D. Don).</title>
        <authorList>
            <person name="Fujino T."/>
            <person name="Yamaguchi K."/>
            <person name="Yokoyama T."/>
            <person name="Hamanaka T."/>
            <person name="Harazono Y."/>
            <person name="Kamada H."/>
            <person name="Kobayashi W."/>
            <person name="Ujino-Ihara T."/>
            <person name="Uchiyama K."/>
            <person name="Matsumoto A."/>
            <person name="Izuno A."/>
            <person name="Tsumura Y."/>
            <person name="Toyoda A."/>
            <person name="Shigenobu S."/>
            <person name="Moriguchi Y."/>
            <person name="Ueno S."/>
            <person name="Kasahara M."/>
        </authorList>
    </citation>
    <scope>NUCLEOTIDE SEQUENCE</scope>
</reference>
<dbReference type="AlphaFoldDB" id="A0AAD3NP04"/>
<dbReference type="EMBL" id="BSEH01000022">
    <property type="protein sequence ID" value="GLJ56478.1"/>
    <property type="molecule type" value="Genomic_DNA"/>
</dbReference>
<accession>A0AAD3NP04</accession>
<protein>
    <submittedName>
        <fullName evidence="1">Uncharacterized protein</fullName>
    </submittedName>
</protein>
<name>A0AAD3NP04_CRYJA</name>